<comment type="caution">
    <text evidence="2">The sequence shown here is derived from an EMBL/GenBank/DDBJ whole genome shotgun (WGS) entry which is preliminary data.</text>
</comment>
<evidence type="ECO:0000313" key="3">
    <source>
        <dbReference type="Proteomes" id="UP000765509"/>
    </source>
</evidence>
<evidence type="ECO:0000256" key="1">
    <source>
        <dbReference type="SAM" id="MobiDB-lite"/>
    </source>
</evidence>
<sequence>MDNKRFNLESQWVELGAICHKICLKEIELRDLMVITKGLNPMRQFRLLEVRENRIRENQATIQAIEGQLTQTGHAQIPSGSQGVDQSSSPVASHNSGTNRSVDKSHHSSQSQEVSTRIQGHNCKSKTLSTKGRESQTQLSRSCWIC</sequence>
<name>A0A9Q3DYC2_9BASI</name>
<gene>
    <name evidence="2" type="ORF">O181_047692</name>
</gene>
<dbReference type="Proteomes" id="UP000765509">
    <property type="component" value="Unassembled WGS sequence"/>
</dbReference>
<proteinExistence type="predicted"/>
<organism evidence="2 3">
    <name type="scientific">Austropuccinia psidii MF-1</name>
    <dbReference type="NCBI Taxonomy" id="1389203"/>
    <lineage>
        <taxon>Eukaryota</taxon>
        <taxon>Fungi</taxon>
        <taxon>Dikarya</taxon>
        <taxon>Basidiomycota</taxon>
        <taxon>Pucciniomycotina</taxon>
        <taxon>Pucciniomycetes</taxon>
        <taxon>Pucciniales</taxon>
        <taxon>Sphaerophragmiaceae</taxon>
        <taxon>Austropuccinia</taxon>
    </lineage>
</organism>
<accession>A0A9Q3DYC2</accession>
<feature type="compositionally biased region" description="Polar residues" evidence="1">
    <location>
        <begin position="108"/>
        <end position="119"/>
    </location>
</feature>
<feature type="compositionally biased region" description="Polar residues" evidence="1">
    <location>
        <begin position="69"/>
        <end position="100"/>
    </location>
</feature>
<reference evidence="2" key="1">
    <citation type="submission" date="2021-03" db="EMBL/GenBank/DDBJ databases">
        <title>Draft genome sequence of rust myrtle Austropuccinia psidii MF-1, a brazilian biotype.</title>
        <authorList>
            <person name="Quecine M.C."/>
            <person name="Pachon D.M.R."/>
            <person name="Bonatelli M.L."/>
            <person name="Correr F.H."/>
            <person name="Franceschini L.M."/>
            <person name="Leite T.F."/>
            <person name="Margarido G.R.A."/>
            <person name="Almeida C.A."/>
            <person name="Ferrarezi J.A."/>
            <person name="Labate C.A."/>
        </authorList>
    </citation>
    <scope>NUCLEOTIDE SEQUENCE</scope>
    <source>
        <strain evidence="2">MF-1</strain>
    </source>
</reference>
<protein>
    <submittedName>
        <fullName evidence="2">Uncharacterized protein</fullName>
    </submittedName>
</protein>
<dbReference type="EMBL" id="AVOT02020033">
    <property type="protein sequence ID" value="MBW0507977.1"/>
    <property type="molecule type" value="Genomic_DNA"/>
</dbReference>
<feature type="region of interest" description="Disordered" evidence="1">
    <location>
        <begin position="69"/>
        <end position="132"/>
    </location>
</feature>
<dbReference type="AlphaFoldDB" id="A0A9Q3DYC2"/>
<evidence type="ECO:0000313" key="2">
    <source>
        <dbReference type="EMBL" id="MBW0507977.1"/>
    </source>
</evidence>
<keyword evidence="3" id="KW-1185">Reference proteome</keyword>